<name>A0A0L7LD84_OPEBR</name>
<feature type="transmembrane region" description="Helical" evidence="6">
    <location>
        <begin position="463"/>
        <end position="488"/>
    </location>
</feature>
<feature type="transmembrane region" description="Helical" evidence="6">
    <location>
        <begin position="500"/>
        <end position="529"/>
    </location>
</feature>
<feature type="transmembrane region" description="Helical" evidence="6">
    <location>
        <begin position="85"/>
        <end position="109"/>
    </location>
</feature>
<dbReference type="PANTHER" id="PTHR11662">
    <property type="entry name" value="SOLUTE CARRIER FAMILY 17"/>
    <property type="match status" value="1"/>
</dbReference>
<dbReference type="GO" id="GO:0022857">
    <property type="term" value="F:transmembrane transporter activity"/>
    <property type="evidence" value="ECO:0007669"/>
    <property type="project" value="InterPro"/>
</dbReference>
<dbReference type="Pfam" id="PF01940">
    <property type="entry name" value="DUF92"/>
    <property type="match status" value="1"/>
</dbReference>
<dbReference type="InterPro" id="IPR002794">
    <property type="entry name" value="DUF92_TMEM19"/>
</dbReference>
<dbReference type="InterPro" id="IPR036259">
    <property type="entry name" value="MFS_trans_sf"/>
</dbReference>
<evidence type="ECO:0000256" key="4">
    <source>
        <dbReference type="ARBA" id="ARBA00022989"/>
    </source>
</evidence>
<feature type="transmembrane region" description="Helical" evidence="6">
    <location>
        <begin position="58"/>
        <end position="73"/>
    </location>
</feature>
<evidence type="ECO:0000256" key="5">
    <source>
        <dbReference type="ARBA" id="ARBA00023136"/>
    </source>
</evidence>
<evidence type="ECO:0000256" key="6">
    <source>
        <dbReference type="SAM" id="Phobius"/>
    </source>
</evidence>
<protein>
    <submittedName>
        <fullName evidence="7">Uncharacterized protein</fullName>
    </submittedName>
</protein>
<keyword evidence="5 6" id="KW-0472">Membrane</keyword>
<feature type="non-terminal residue" evidence="7">
    <location>
        <position position="731"/>
    </location>
</feature>
<feature type="transmembrane region" description="Helical" evidence="6">
    <location>
        <begin position="568"/>
        <end position="590"/>
    </location>
</feature>
<comment type="caution">
    <text evidence="7">The sequence shown here is derived from an EMBL/GenBank/DDBJ whole genome shotgun (WGS) entry which is preliminary data.</text>
</comment>
<dbReference type="Gene3D" id="1.20.1250.20">
    <property type="entry name" value="MFS general substrate transporter like domains"/>
    <property type="match status" value="2"/>
</dbReference>
<dbReference type="EMBL" id="JTDY01001577">
    <property type="protein sequence ID" value="KOB73478.1"/>
    <property type="molecule type" value="Genomic_DNA"/>
</dbReference>
<feature type="transmembrane region" description="Helical" evidence="6">
    <location>
        <begin position="707"/>
        <end position="725"/>
    </location>
</feature>
<feature type="transmembrane region" description="Helical" evidence="6">
    <location>
        <begin position="207"/>
        <end position="232"/>
    </location>
</feature>
<dbReference type="Pfam" id="PF07690">
    <property type="entry name" value="MFS_1"/>
    <property type="match status" value="1"/>
</dbReference>
<organism evidence="7 8">
    <name type="scientific">Operophtera brumata</name>
    <name type="common">Winter moth</name>
    <name type="synonym">Phalaena brumata</name>
    <dbReference type="NCBI Taxonomy" id="104452"/>
    <lineage>
        <taxon>Eukaryota</taxon>
        <taxon>Metazoa</taxon>
        <taxon>Ecdysozoa</taxon>
        <taxon>Arthropoda</taxon>
        <taxon>Hexapoda</taxon>
        <taxon>Insecta</taxon>
        <taxon>Pterygota</taxon>
        <taxon>Neoptera</taxon>
        <taxon>Endopterygota</taxon>
        <taxon>Lepidoptera</taxon>
        <taxon>Glossata</taxon>
        <taxon>Ditrysia</taxon>
        <taxon>Geometroidea</taxon>
        <taxon>Geometridae</taxon>
        <taxon>Larentiinae</taxon>
        <taxon>Operophtera</taxon>
    </lineage>
</organism>
<gene>
    <name evidence="7" type="ORF">OBRU01_10742</name>
</gene>
<keyword evidence="3 6" id="KW-0812">Transmembrane</keyword>
<evidence type="ECO:0000313" key="7">
    <source>
        <dbReference type="EMBL" id="KOB73478.1"/>
    </source>
</evidence>
<proteinExistence type="inferred from homology"/>
<feature type="transmembrane region" description="Helical" evidence="6">
    <location>
        <begin position="238"/>
        <end position="258"/>
    </location>
</feature>
<dbReference type="GO" id="GO:0006820">
    <property type="term" value="P:monoatomic anion transport"/>
    <property type="evidence" value="ECO:0007669"/>
    <property type="project" value="TreeGrafter"/>
</dbReference>
<feature type="transmembrane region" description="Helical" evidence="6">
    <location>
        <begin position="14"/>
        <end position="37"/>
    </location>
</feature>
<evidence type="ECO:0000256" key="2">
    <source>
        <dbReference type="ARBA" id="ARBA00009012"/>
    </source>
</evidence>
<comment type="subcellular location">
    <subcellularLocation>
        <location evidence="1">Membrane</location>
        <topology evidence="1">Multi-pass membrane protein</topology>
    </subcellularLocation>
</comment>
<sequence>MNQEKTANIKDDHVLNVLLCAIAIPISMSLWIGNIIYSKFIVMSDGFDEPIVISPGRWLASCLIPLLVAVYGYRKKSVNLNGAAFGSVIAFVLTLSNYSFLACLFTFFISSSKATKFRPHLKRNFEADYKEGGQRNWIQVLCNGGMATQLGLLYLLDVGACERPIDFIRDYRSAWLSIGVLGTVLSNSDPFLVTTCKRVPKGTNGAISVMGTIASTLGGLLVGVAQYLTLYYFADKMLWAYAPPQWPIIMIGALAGFLGRVDKEGKIVCHSSLSVKHICGTNVLDNNSVNLITTIIMGLLMPTLKESPIINSDIDNDETGSRRNLVEDELVEETTGWIKCRTVLGIMGFLGFANVYAMRVNLSVAIVAMVNSTKPIVSNDSTLDVCPASIPSNTSDPTRPGDFNWTVEQQSIILGSFFYGYVLTQIPGGRIAEMYGGKLVYGIGVFFCAIFTILSPIAAYTDFWFFIVVRAFAGLAEGVTYPAMHAMLAKWIPPMERSKFAAYFGGGWPLCFYIFGGLGVVWFIAWLFLIYDAPQKHPRICPKEIEYITNCIGPSHEDKPTMSIPWCKFLTCVPLWAILIAQCGQAWVFYTQFTELPSYMNNILHFDIVSVNWTLAKGWINRLNSMKLWNTVCNGVCSCVWSAGHRVGGLRPHCRNQMNHIDLSPQFAGTMYGITNAASNICGFMAPYVVGHIINADQETLGQWREVFYLAAAIDLGANLFYLFFASTEEQ</sequence>
<evidence type="ECO:0000256" key="1">
    <source>
        <dbReference type="ARBA" id="ARBA00004141"/>
    </source>
</evidence>
<dbReference type="PANTHER" id="PTHR11662:SF399">
    <property type="entry name" value="FI19708P1-RELATED"/>
    <property type="match status" value="1"/>
</dbReference>
<comment type="similarity">
    <text evidence="2">Belongs to the TMEM19 family.</text>
</comment>
<feature type="transmembrane region" description="Helical" evidence="6">
    <location>
        <begin position="439"/>
        <end position="457"/>
    </location>
</feature>
<keyword evidence="8" id="KW-1185">Reference proteome</keyword>
<keyword evidence="4 6" id="KW-1133">Transmembrane helix</keyword>
<dbReference type="Proteomes" id="UP000037510">
    <property type="component" value="Unassembled WGS sequence"/>
</dbReference>
<reference evidence="7 8" key="1">
    <citation type="journal article" date="2015" name="Genome Biol. Evol.">
        <title>The genome of winter moth (Operophtera brumata) provides a genomic perspective on sexual dimorphism and phenology.</title>
        <authorList>
            <person name="Derks M.F."/>
            <person name="Smit S."/>
            <person name="Salis L."/>
            <person name="Schijlen E."/>
            <person name="Bossers A."/>
            <person name="Mateman C."/>
            <person name="Pijl A.S."/>
            <person name="de Ridder D."/>
            <person name="Groenen M.A."/>
            <person name="Visser M.E."/>
            <person name="Megens H.J."/>
        </authorList>
    </citation>
    <scope>NUCLEOTIDE SEQUENCE [LARGE SCALE GENOMIC DNA]</scope>
    <source>
        <strain evidence="7">WM2013NL</strain>
        <tissue evidence="7">Head and thorax</tissue>
    </source>
</reference>
<dbReference type="GO" id="GO:0016020">
    <property type="term" value="C:membrane"/>
    <property type="evidence" value="ECO:0007669"/>
    <property type="project" value="UniProtKB-SubCell"/>
</dbReference>
<dbReference type="AlphaFoldDB" id="A0A0L7LD84"/>
<dbReference type="InterPro" id="IPR011701">
    <property type="entry name" value="MFS"/>
</dbReference>
<evidence type="ECO:0000313" key="8">
    <source>
        <dbReference type="Proteomes" id="UP000037510"/>
    </source>
</evidence>
<dbReference type="InterPro" id="IPR050382">
    <property type="entry name" value="MFS_Na/Anion_cotransporter"/>
</dbReference>
<dbReference type="FunFam" id="1.20.1250.20:FF:000423">
    <property type="entry name" value="Putative inorganic phosphate cotransporter-like Protein"/>
    <property type="match status" value="1"/>
</dbReference>
<accession>A0A0L7LD84</accession>
<dbReference type="SUPFAM" id="SSF103473">
    <property type="entry name" value="MFS general substrate transporter"/>
    <property type="match status" value="1"/>
</dbReference>
<dbReference type="STRING" id="104452.A0A0L7LD84"/>
<evidence type="ECO:0000256" key="3">
    <source>
        <dbReference type="ARBA" id="ARBA00022692"/>
    </source>
</evidence>